<protein>
    <recommendedName>
        <fullName evidence="3">Transposase</fullName>
    </recommendedName>
</protein>
<organism evidence="1 2">
    <name type="scientific">Xenorhabdus anantnagensis</name>
    <dbReference type="NCBI Taxonomy" id="3025875"/>
    <lineage>
        <taxon>Bacteria</taxon>
        <taxon>Pseudomonadati</taxon>
        <taxon>Pseudomonadota</taxon>
        <taxon>Gammaproteobacteria</taxon>
        <taxon>Enterobacterales</taxon>
        <taxon>Morganellaceae</taxon>
        <taxon>Xenorhabdus</taxon>
    </lineage>
</organism>
<name>A0ABT5LNV3_9GAMM</name>
<dbReference type="EMBL" id="JAQRFN010000003">
    <property type="protein sequence ID" value="MDC9596107.1"/>
    <property type="molecule type" value="Genomic_DNA"/>
</dbReference>
<gene>
    <name evidence="1" type="ORF">PSI14_04285</name>
</gene>
<dbReference type="Proteomes" id="UP001220225">
    <property type="component" value="Unassembled WGS sequence"/>
</dbReference>
<accession>A0ABT5LNV3</accession>
<proteinExistence type="predicted"/>
<sequence length="44" mass="5711">MKKPRETVEQILSWSDWRRRHQYRAQQYHYRRRDNPVLTDQLRL</sequence>
<keyword evidence="2" id="KW-1185">Reference proteome</keyword>
<evidence type="ECO:0000313" key="2">
    <source>
        <dbReference type="Proteomes" id="UP001220225"/>
    </source>
</evidence>
<comment type="caution">
    <text evidence="1">The sequence shown here is derived from an EMBL/GenBank/DDBJ whole genome shotgun (WGS) entry which is preliminary data.</text>
</comment>
<dbReference type="RefSeq" id="WP_273574574.1">
    <property type="nucleotide sequence ID" value="NZ_JAQRFN010000003.1"/>
</dbReference>
<evidence type="ECO:0008006" key="3">
    <source>
        <dbReference type="Google" id="ProtNLM"/>
    </source>
</evidence>
<evidence type="ECO:0000313" key="1">
    <source>
        <dbReference type="EMBL" id="MDC9596107.1"/>
    </source>
</evidence>
<reference evidence="1 2" key="1">
    <citation type="submission" date="2023-02" db="EMBL/GenBank/DDBJ databases">
        <title>Entomopathogenic bacteria.</title>
        <authorList>
            <person name="Machado R.A."/>
        </authorList>
    </citation>
    <scope>NUCLEOTIDE SEQUENCE [LARGE SCALE GENOMIC DNA]</scope>
    <source>
        <strain evidence="1 2">XENO-2</strain>
    </source>
</reference>